<organism evidence="4 5">
    <name type="scientific">Thermosulfidibacter takaii (strain DSM 17441 / JCM 13301 / NBRC 103674 / ABI70S6)</name>
    <dbReference type="NCBI Taxonomy" id="1298851"/>
    <lineage>
        <taxon>Bacteria</taxon>
        <taxon>Pseudomonadati</taxon>
        <taxon>Thermosulfidibacterota</taxon>
        <taxon>Thermosulfidibacteria</taxon>
        <taxon>Thermosulfidibacterales</taxon>
        <taxon>Thermosulfidibacteraceae</taxon>
    </lineage>
</organism>
<dbReference type="PATRIC" id="fig|1298851.3.peg.1129"/>
<dbReference type="KEGG" id="ttk:TST_1074"/>
<dbReference type="InterPro" id="IPR051479">
    <property type="entry name" value="PorB-like"/>
</dbReference>
<feature type="domain" description="Thiamine pyrophosphate enzyme TPP-binding" evidence="3">
    <location>
        <begin position="45"/>
        <end position="198"/>
    </location>
</feature>
<gene>
    <name evidence="4" type="ORF">TST_1074</name>
</gene>
<dbReference type="InterPro" id="IPR029061">
    <property type="entry name" value="THDP-binding"/>
</dbReference>
<keyword evidence="1 4" id="KW-0560">Oxidoreductase</keyword>
<dbReference type="OrthoDB" id="9794954at2"/>
<dbReference type="InterPro" id="IPR011766">
    <property type="entry name" value="TPP_enzyme_TPP-bd"/>
</dbReference>
<reference evidence="5" key="1">
    <citation type="journal article" date="2018" name="Science">
        <title>A primordial and reversible TCA cycle in a facultatively chemolithoautotrophic thermophile.</title>
        <authorList>
            <person name="Nunoura T."/>
            <person name="Chikaraishi Y."/>
            <person name="Izaki R."/>
            <person name="Suwa T."/>
            <person name="Sato T."/>
            <person name="Harada T."/>
            <person name="Mori K."/>
            <person name="Kato Y."/>
            <person name="Miyazaki M."/>
            <person name="Shimamura S."/>
            <person name="Yanagawa K."/>
            <person name="Shuto A."/>
            <person name="Ohkouchi N."/>
            <person name="Fujita N."/>
            <person name="Takaki Y."/>
            <person name="Atomi H."/>
            <person name="Takai K."/>
        </authorList>
    </citation>
    <scope>NUCLEOTIDE SEQUENCE [LARGE SCALE GENOMIC DNA]</scope>
    <source>
        <strain evidence="5">DSM 17441 / JCM 13301 / NBRC 103674 / ABI70S6</strain>
    </source>
</reference>
<sequence length="264" mass="29013">MDIRLFESHKLEPGHPACAGCGAAIAMKIVSSVLPNNTRIVIPAGCWSIILGKYPFSSLKLPTIHTPFAFAAAFATGIKSALAFKNPKTPVVVWAGDGATYDIGFGLLSAAAERNEDILYICYDNEGYMNTGAQRSSSTPEKTVTPTTPKGKERSKKRIVDIMAEHDIPYVATASIAFPKDLIEKVKKALSIQGFKFILILSPCPTGWGFDPSLTIKIAHLAVECGLFPLIEIVKGQKRETYIPKGHPKEEYLKLQRRFNYKRK</sequence>
<dbReference type="STRING" id="1298851.TST_1074"/>
<proteinExistence type="predicted"/>
<evidence type="ECO:0000259" key="3">
    <source>
        <dbReference type="Pfam" id="PF02775"/>
    </source>
</evidence>
<dbReference type="Gene3D" id="3.40.50.970">
    <property type="match status" value="2"/>
</dbReference>
<dbReference type="Proteomes" id="UP000063234">
    <property type="component" value="Chromosome"/>
</dbReference>
<accession>A0A0S3QU82</accession>
<evidence type="ECO:0000256" key="2">
    <source>
        <dbReference type="SAM" id="MobiDB-lite"/>
    </source>
</evidence>
<dbReference type="PANTHER" id="PTHR42897:SF1">
    <property type="entry name" value="2-OXOACID OXIDOREDUCTASE (FERREDOXIN)"/>
    <property type="match status" value="1"/>
</dbReference>
<keyword evidence="4" id="KW-0670">Pyruvate</keyword>
<feature type="region of interest" description="Disordered" evidence="2">
    <location>
        <begin position="132"/>
        <end position="151"/>
    </location>
</feature>
<feature type="compositionally biased region" description="Low complexity" evidence="2">
    <location>
        <begin position="136"/>
        <end position="149"/>
    </location>
</feature>
<keyword evidence="5" id="KW-1185">Reference proteome</keyword>
<dbReference type="EC" id="1.2.7.1" evidence="4"/>
<protein>
    <submittedName>
        <fullName evidence="4">Pyruvate ferredoxin oxidoreductase, beta subunit</fullName>
        <ecNumber evidence="4">1.2.7.1</ecNumber>
    </submittedName>
</protein>
<evidence type="ECO:0000313" key="5">
    <source>
        <dbReference type="Proteomes" id="UP000063234"/>
    </source>
</evidence>
<dbReference type="RefSeq" id="WP_068549861.1">
    <property type="nucleotide sequence ID" value="NZ_AP013035.1"/>
</dbReference>
<dbReference type="SUPFAM" id="SSF52518">
    <property type="entry name" value="Thiamin diphosphate-binding fold (THDP-binding)"/>
    <property type="match status" value="1"/>
</dbReference>
<evidence type="ECO:0000256" key="1">
    <source>
        <dbReference type="ARBA" id="ARBA00023002"/>
    </source>
</evidence>
<name>A0A0S3QU82_THET7</name>
<dbReference type="GO" id="GO:0019164">
    <property type="term" value="F:pyruvate synthase activity"/>
    <property type="evidence" value="ECO:0007669"/>
    <property type="project" value="UniProtKB-EC"/>
</dbReference>
<dbReference type="EMBL" id="AP013035">
    <property type="protein sequence ID" value="BAT71868.1"/>
    <property type="molecule type" value="Genomic_DNA"/>
</dbReference>
<dbReference type="PANTHER" id="PTHR42897">
    <property type="entry name" value="PYRUVATE SYNTHASE SUBUNIT PORB"/>
    <property type="match status" value="1"/>
</dbReference>
<dbReference type="GO" id="GO:0030976">
    <property type="term" value="F:thiamine pyrophosphate binding"/>
    <property type="evidence" value="ECO:0007669"/>
    <property type="project" value="InterPro"/>
</dbReference>
<dbReference type="Pfam" id="PF02775">
    <property type="entry name" value="TPP_enzyme_C"/>
    <property type="match status" value="1"/>
</dbReference>
<evidence type="ECO:0000313" key="4">
    <source>
        <dbReference type="EMBL" id="BAT71868.1"/>
    </source>
</evidence>
<dbReference type="AlphaFoldDB" id="A0A0S3QU82"/>